<dbReference type="AlphaFoldDB" id="A0A2M6U6N5"/>
<sequence length="240" mass="25574">MLRCTIVLLAWLASNALAFGAEAEKPADFVSAMAPIMANLRTAASYARTGNVALAQIETDEAVARWKQLAPNAPGLLPAHPPADVSGFLDRGRDQLTTIAGALDRGDNAAAGRELLAIRQAFHALRRQAGLYDLGDCIFEIAPAMETLRVAAIRYGDQPASANAEGTVAAASAFRDRLQRCNEWANGEIAAQGEFRRLIDGAIASSGEIAHAAMAGDGPLVHRYLIELQSFAQLLDFRYG</sequence>
<dbReference type="Proteomes" id="UP000228930">
    <property type="component" value="Unassembled WGS sequence"/>
</dbReference>
<protein>
    <submittedName>
        <fullName evidence="2">Uncharacterized protein</fullName>
    </submittedName>
</protein>
<keyword evidence="3" id="KW-1185">Reference proteome</keyword>
<evidence type="ECO:0000256" key="1">
    <source>
        <dbReference type="SAM" id="SignalP"/>
    </source>
</evidence>
<name>A0A2M6U6N5_9BRAD</name>
<proteinExistence type="predicted"/>
<accession>A0A2M6U6N5</accession>
<reference evidence="2 3" key="1">
    <citation type="submission" date="2015-06" db="EMBL/GenBank/DDBJ databases">
        <title>Comparative genome analysis of nirS-carrying Bradyrhizobium sp. strains.</title>
        <authorList>
            <person name="Ishii S."/>
            <person name="Jang J."/>
            <person name="Nishizawa T."/>
            <person name="Senoo K."/>
        </authorList>
    </citation>
    <scope>NUCLEOTIDE SEQUENCE [LARGE SCALE GENOMIC DNA]</scope>
    <source>
        <strain evidence="2 3">TSA1</strain>
    </source>
</reference>
<evidence type="ECO:0000313" key="2">
    <source>
        <dbReference type="EMBL" id="PIT00171.1"/>
    </source>
</evidence>
<keyword evidence="1" id="KW-0732">Signal</keyword>
<comment type="caution">
    <text evidence="2">The sequence shown here is derived from an EMBL/GenBank/DDBJ whole genome shotgun (WGS) entry which is preliminary data.</text>
</comment>
<feature type="signal peptide" evidence="1">
    <location>
        <begin position="1"/>
        <end position="20"/>
    </location>
</feature>
<gene>
    <name evidence="2" type="ORF">TSA1_04875</name>
</gene>
<dbReference type="EMBL" id="LFJC01000003">
    <property type="protein sequence ID" value="PIT00171.1"/>
    <property type="molecule type" value="Genomic_DNA"/>
</dbReference>
<organism evidence="2 3">
    <name type="scientific">Bradyrhizobium nitroreducens</name>
    <dbReference type="NCBI Taxonomy" id="709803"/>
    <lineage>
        <taxon>Bacteria</taxon>
        <taxon>Pseudomonadati</taxon>
        <taxon>Pseudomonadota</taxon>
        <taxon>Alphaproteobacteria</taxon>
        <taxon>Hyphomicrobiales</taxon>
        <taxon>Nitrobacteraceae</taxon>
        <taxon>Bradyrhizobium</taxon>
    </lineage>
</organism>
<feature type="chain" id="PRO_5014610871" evidence="1">
    <location>
        <begin position="21"/>
        <end position="240"/>
    </location>
</feature>
<evidence type="ECO:0000313" key="3">
    <source>
        <dbReference type="Proteomes" id="UP000228930"/>
    </source>
</evidence>